<reference evidence="3 4" key="1">
    <citation type="submission" date="2013-09" db="EMBL/GenBank/DDBJ databases">
        <authorList>
            <person name="Durkin A.S."/>
            <person name="Haft D.R."/>
            <person name="McCorrison J."/>
            <person name="Torralba M."/>
            <person name="Gillis M."/>
            <person name="Haft D.H."/>
            <person name="Methe B."/>
            <person name="Sutton G."/>
            <person name="Nelson K.E."/>
        </authorList>
    </citation>
    <scope>NUCLEOTIDE SEQUENCE [LARGE SCALE GENOMIC DNA]</scope>
    <source>
        <strain evidence="3 4">BV3C16-1</strain>
    </source>
</reference>
<dbReference type="STRING" id="1111454.HMPREF1250_0123"/>
<dbReference type="EMBL" id="AWXA01000001">
    <property type="protein sequence ID" value="ERT62747.1"/>
    <property type="molecule type" value="Genomic_DNA"/>
</dbReference>
<comment type="caution">
    <text evidence="3">The sequence shown here is derived from an EMBL/GenBank/DDBJ whole genome shotgun (WGS) entry which is preliminary data.</text>
</comment>
<keyword evidence="2" id="KW-0732">Signal</keyword>
<evidence type="ECO:0000256" key="2">
    <source>
        <dbReference type="SAM" id="SignalP"/>
    </source>
</evidence>
<name>U7UTI6_9FIRM</name>
<feature type="compositionally biased region" description="Basic and acidic residues" evidence="1">
    <location>
        <begin position="34"/>
        <end position="44"/>
    </location>
</feature>
<accession>U7UTI6</accession>
<feature type="signal peptide" evidence="2">
    <location>
        <begin position="1"/>
        <end position="21"/>
    </location>
</feature>
<proteinExistence type="predicted"/>
<dbReference type="Proteomes" id="UP000017090">
    <property type="component" value="Unassembled WGS sequence"/>
</dbReference>
<dbReference type="RefSeq" id="WP_023052529.1">
    <property type="nucleotide sequence ID" value="NZ_AWXA01000001.1"/>
</dbReference>
<evidence type="ECO:0008006" key="5">
    <source>
        <dbReference type="Google" id="ProtNLM"/>
    </source>
</evidence>
<protein>
    <recommendedName>
        <fullName evidence="5">Glycine zipper 2TM domain-containing protein</fullName>
    </recommendedName>
</protein>
<gene>
    <name evidence="3" type="ORF">HMPREF1250_0123</name>
</gene>
<keyword evidence="4" id="KW-1185">Reference proteome</keyword>
<dbReference type="PATRIC" id="fig|1111454.3.peg.11"/>
<dbReference type="AlphaFoldDB" id="U7UTI6"/>
<sequence length="80" mass="8382">MMQVSKTIKMMVLAAFLMASAGGTAVVEAAPADHGNHGRPEVHRQAPPPPPRYRESHHDNNTTTALVVGALIGAAIAENT</sequence>
<evidence type="ECO:0000313" key="3">
    <source>
        <dbReference type="EMBL" id="ERT62747.1"/>
    </source>
</evidence>
<feature type="chain" id="PRO_5039552784" description="Glycine zipper 2TM domain-containing protein" evidence="2">
    <location>
        <begin position="22"/>
        <end position="80"/>
    </location>
</feature>
<evidence type="ECO:0000256" key="1">
    <source>
        <dbReference type="SAM" id="MobiDB-lite"/>
    </source>
</evidence>
<feature type="region of interest" description="Disordered" evidence="1">
    <location>
        <begin position="29"/>
        <end position="62"/>
    </location>
</feature>
<evidence type="ECO:0000313" key="4">
    <source>
        <dbReference type="Proteomes" id="UP000017090"/>
    </source>
</evidence>
<organism evidence="3 4">
    <name type="scientific">Megasphaera vaginalis</name>
    <name type="common">ex Srinivasan et al. 2021</name>
    <dbReference type="NCBI Taxonomy" id="1111454"/>
    <lineage>
        <taxon>Bacteria</taxon>
        <taxon>Bacillati</taxon>
        <taxon>Bacillota</taxon>
        <taxon>Negativicutes</taxon>
        <taxon>Veillonellales</taxon>
        <taxon>Veillonellaceae</taxon>
        <taxon>Megasphaera</taxon>
    </lineage>
</organism>